<organism evidence="1">
    <name type="scientific">marine sediment metagenome</name>
    <dbReference type="NCBI Taxonomy" id="412755"/>
    <lineage>
        <taxon>unclassified sequences</taxon>
        <taxon>metagenomes</taxon>
        <taxon>ecological metagenomes</taxon>
    </lineage>
</organism>
<sequence>MAPKTTMDYIRETYVWCTSCQQLLKHDRRYCPLFPGVNPPHRRVVVDGVLCTTMVGRKWSKCACLVHTCSDNPVKLVYMGFARVSVSHYTFPGGSTTMCGRTPSVVGGVVKDPFRPSTCQQCVSVFLKRAHVYRDFLQAR</sequence>
<name>A0A0F9V5X1_9ZZZZ</name>
<protein>
    <submittedName>
        <fullName evidence="1">Uncharacterized protein</fullName>
    </submittedName>
</protein>
<dbReference type="EMBL" id="LAZR01000436">
    <property type="protein sequence ID" value="KKN68921.1"/>
    <property type="molecule type" value="Genomic_DNA"/>
</dbReference>
<reference evidence="1" key="1">
    <citation type="journal article" date="2015" name="Nature">
        <title>Complex archaea that bridge the gap between prokaryotes and eukaryotes.</title>
        <authorList>
            <person name="Spang A."/>
            <person name="Saw J.H."/>
            <person name="Jorgensen S.L."/>
            <person name="Zaremba-Niedzwiedzka K."/>
            <person name="Martijn J."/>
            <person name="Lind A.E."/>
            <person name="van Eijk R."/>
            <person name="Schleper C."/>
            <person name="Guy L."/>
            <person name="Ettema T.J."/>
        </authorList>
    </citation>
    <scope>NUCLEOTIDE SEQUENCE</scope>
</reference>
<dbReference type="AlphaFoldDB" id="A0A0F9V5X1"/>
<evidence type="ECO:0000313" key="1">
    <source>
        <dbReference type="EMBL" id="KKN68921.1"/>
    </source>
</evidence>
<accession>A0A0F9V5X1</accession>
<gene>
    <name evidence="1" type="ORF">LCGC14_0445780</name>
</gene>
<proteinExistence type="predicted"/>
<comment type="caution">
    <text evidence="1">The sequence shown here is derived from an EMBL/GenBank/DDBJ whole genome shotgun (WGS) entry which is preliminary data.</text>
</comment>